<accession>A0A1K0G9G4</accession>
<protein>
    <submittedName>
        <fullName evidence="2">Uncharacterized protein</fullName>
    </submittedName>
</protein>
<dbReference type="EMBL" id="LT558130">
    <property type="protein sequence ID" value="SAM84438.1"/>
    <property type="molecule type" value="Genomic_DNA"/>
</dbReference>
<organism evidence="2 4">
    <name type="scientific">Ustilago bromivora</name>
    <dbReference type="NCBI Taxonomy" id="307758"/>
    <lineage>
        <taxon>Eukaryota</taxon>
        <taxon>Fungi</taxon>
        <taxon>Dikarya</taxon>
        <taxon>Basidiomycota</taxon>
        <taxon>Ustilaginomycotina</taxon>
        <taxon>Ustilaginomycetes</taxon>
        <taxon>Ustilaginales</taxon>
        <taxon>Ustilaginaceae</taxon>
        <taxon>Ustilago</taxon>
    </lineage>
</organism>
<evidence type="ECO:0000313" key="5">
    <source>
        <dbReference type="Proteomes" id="UP000658997"/>
    </source>
</evidence>
<sequence>MLRHLSRGAATSSAFTADVARCSSYSGSVRPLTLSASSLALPRRKRRLLLSSALSSEQNSAEFLRAAFYSDSYFSSSPPELPSAPSATSVATTDPTETLSSERYLPPLLDVPLVAKDEAQHILFKAIGDLDADRSWHLYNQLGKARLALSRHVIDLVLTLQCRKPVRSSPGNIRSRAAVGEVCDRLLRLCQDRLRCQVGSSVSTSSSSDKFGLVALSPALSLRLLYLLVVEEEQIAAARSARPPPKRKHLSCILETLSAKIDSHQRGTVQLLEIQLRGRLAATLSRLGSTDAAYHHLSTLVDQAFRSEEDLLIDPRPFDQLLSALTRQRMSSMQQRPQHLPSPLGSASTTIDQDDPILRALHLTLLSQVEASKASIHRCLQALDTSTLWWLLPFKLQGSSRDDGRSKPSPDDRFALTSKWHPWQTSPDGRCLSADLLESLAERVALVLAQRGILQPALHIIDGLQTLTCSSNGANISGSNSNSNSDGRSQVTSKVPDHDLFTVVLEQLAGRMYSSLDESARKSLDAHRGLSLDMHLAMKMYSIAHTVGVDLDPRINEAVIKAFAACLPTSVLDLGPARAQFSTVKPNIAQRNEARGSRHALQVYLQHFTDMILAKDPDLSKGSLSFPAQATLLGLHMRTRDFASTKRLYELVRLREPDREFWLQSPGAGSLELSALHPLAGPDNDTFRWLFVESLRSLPNPHFAVRLYLDWLASGNTLPSRITAIFVKVLLRAGLTSTVQRVLQELHQDHAFLPARLARSLVASFAEAGFPDVAVELATNVSQITAAITSFKPVQEASPHADETSIQRDSWLLGSTLNLISIALDRSSKTIGPTDVDLHRKVFRLFDEFRIGLTHQLLRAMTATDPKAGMQLHSLSLADVRNAYNAIMKMRLLTVSEHRGGDASVAGQQLEVDWKMIKSTCDHVAALFDELKDLGAEPDKVSWDLRLKAGVHACLHAPTLEERTHWLQQTIKSFKQSCKSESRMHDALPGIESKVSAVNFRPAAASRSQKVKVLPAVVSSLIDACRRCNDLTSGIQVYETYLRQNGFNASVEKEKHQLLAAWAEPGK</sequence>
<name>A0A1K0G9G4_9BASI</name>
<dbReference type="AlphaFoldDB" id="A0A1K0G9G4"/>
<evidence type="ECO:0000256" key="1">
    <source>
        <dbReference type="SAM" id="MobiDB-lite"/>
    </source>
</evidence>
<dbReference type="Proteomes" id="UP000179920">
    <property type="component" value="Chromosome XIV"/>
</dbReference>
<evidence type="ECO:0000313" key="4">
    <source>
        <dbReference type="Proteomes" id="UP000179920"/>
    </source>
</evidence>
<feature type="compositionally biased region" description="Low complexity" evidence="1">
    <location>
        <begin position="80"/>
        <end position="89"/>
    </location>
</feature>
<feature type="compositionally biased region" description="Polar residues" evidence="1">
    <location>
        <begin position="90"/>
        <end position="99"/>
    </location>
</feature>
<evidence type="ECO:0000313" key="2">
    <source>
        <dbReference type="EMBL" id="SAM84438.1"/>
    </source>
</evidence>
<evidence type="ECO:0000313" key="3">
    <source>
        <dbReference type="EMBL" id="SYW75962.1"/>
    </source>
</evidence>
<reference evidence="2" key="2">
    <citation type="submission" date="2016-04" db="EMBL/GenBank/DDBJ databases">
        <authorList>
            <person name="Evans L.H."/>
            <person name="Alamgir A."/>
            <person name="Owens N."/>
            <person name="Weber N.D."/>
            <person name="Virtaneva K."/>
            <person name="Barbian K."/>
            <person name="Babar A."/>
            <person name="Rosenke K."/>
        </authorList>
    </citation>
    <scope>NUCLEOTIDE SEQUENCE</scope>
    <source>
        <strain evidence="2">UB2112</strain>
    </source>
</reference>
<gene>
    <name evidence="3" type="ORF">UBRO2_01117</name>
    <name evidence="2" type="ORF">UBRO_05690</name>
</gene>
<reference evidence="4" key="1">
    <citation type="submission" date="2016-04" db="EMBL/GenBank/DDBJ databases">
        <authorList>
            <person name="Guldener U."/>
            <person name="Guldener U."/>
        </authorList>
    </citation>
    <scope>NUCLEOTIDE SEQUENCE [LARGE SCALE GENOMIC DNA]</scope>
    <source>
        <strain evidence="4">UB2112</strain>
    </source>
</reference>
<proteinExistence type="predicted"/>
<dbReference type="OrthoDB" id="2547857at2759"/>
<dbReference type="Proteomes" id="UP000658997">
    <property type="component" value="Unassembled WGS sequence"/>
</dbReference>
<feature type="region of interest" description="Disordered" evidence="1">
    <location>
        <begin position="80"/>
        <end position="99"/>
    </location>
</feature>
<dbReference type="EMBL" id="ULHB01000013">
    <property type="protein sequence ID" value="SYW75962.1"/>
    <property type="molecule type" value="Genomic_DNA"/>
</dbReference>
<keyword evidence="5" id="KW-1185">Reference proteome</keyword>
<reference evidence="3" key="3">
    <citation type="submission" date="2018-08" db="EMBL/GenBank/DDBJ databases">
        <authorList>
            <person name="Guldener U."/>
        </authorList>
    </citation>
    <scope>NUCLEOTIDE SEQUENCE</scope>
    <source>
        <strain evidence="3">UB2</strain>
    </source>
</reference>